<dbReference type="SUPFAM" id="SSF53822">
    <property type="entry name" value="Periplasmic binding protein-like I"/>
    <property type="match status" value="1"/>
</dbReference>
<organism evidence="4 5">
    <name type="scientific">Amycolatopsis antarctica</name>
    <dbReference type="NCBI Taxonomy" id="1854586"/>
    <lineage>
        <taxon>Bacteria</taxon>
        <taxon>Bacillati</taxon>
        <taxon>Actinomycetota</taxon>
        <taxon>Actinomycetes</taxon>
        <taxon>Pseudonocardiales</taxon>
        <taxon>Pseudonocardiaceae</taxon>
        <taxon>Amycolatopsis</taxon>
    </lineage>
</organism>
<dbReference type="InParanoid" id="A0A263D1U2"/>
<evidence type="ECO:0000256" key="2">
    <source>
        <dbReference type="ARBA" id="ARBA00007639"/>
    </source>
</evidence>
<comment type="similarity">
    <text evidence="2">Belongs to the bacterial solute-binding protein 2 family.</text>
</comment>
<sequence>MARNRLLFSTPVLVAGLVLALVAGLVVGKATSSTGPSADAGPGKGGGQRVDVIVKATDSAFWQSMFAGAQKAGEDLGVEVGRFGPTSETDVNEQVQLVENSISRGVNAIVIAANSETALNEAIDRAREEGIKVITVDGTVTTETEAFIGTNNLRAGEQAGQRLCKLITDQGKSSGQVLLENAVAGVQALGDRARGFRDGLAADCPQITVWEERFNNNDINTAANQANDAIGAVPDLVGIFAANNKSGNGVARAVKDTGRAADLPVVAFDSDPQENAALADGSIDALVVQNPYFFGYQGVSEALAALTGAKLARSLDPGAVLADQANMNAPEVNDLLNPPTAQASE</sequence>
<comment type="caution">
    <text evidence="4">The sequence shown here is derived from an EMBL/GenBank/DDBJ whole genome shotgun (WGS) entry which is preliminary data.</text>
</comment>
<dbReference type="Pfam" id="PF13407">
    <property type="entry name" value="Peripla_BP_4"/>
    <property type="match status" value="1"/>
</dbReference>
<gene>
    <name evidence="4" type="ORF">CFN78_15710</name>
</gene>
<dbReference type="PANTHER" id="PTHR30036">
    <property type="entry name" value="D-XYLOSE-BINDING PERIPLASMIC PROTEIN"/>
    <property type="match status" value="1"/>
</dbReference>
<dbReference type="AlphaFoldDB" id="A0A263D1U2"/>
<protein>
    <submittedName>
        <fullName evidence="4">Sugar ABC transporter</fullName>
    </submittedName>
</protein>
<dbReference type="PANTHER" id="PTHR30036:SF7">
    <property type="entry name" value="ABC TRANSPORTER PERIPLASMIC-BINDING PROTEIN YPHF"/>
    <property type="match status" value="1"/>
</dbReference>
<dbReference type="RefSeq" id="WP_094863522.1">
    <property type="nucleotide sequence ID" value="NZ_NKYE01000008.1"/>
</dbReference>
<keyword evidence="5" id="KW-1185">Reference proteome</keyword>
<evidence type="ECO:0000259" key="3">
    <source>
        <dbReference type="Pfam" id="PF13407"/>
    </source>
</evidence>
<evidence type="ECO:0000313" key="5">
    <source>
        <dbReference type="Proteomes" id="UP000242444"/>
    </source>
</evidence>
<evidence type="ECO:0000313" key="4">
    <source>
        <dbReference type="EMBL" id="OZM72422.1"/>
    </source>
</evidence>
<evidence type="ECO:0000256" key="1">
    <source>
        <dbReference type="ARBA" id="ARBA00004196"/>
    </source>
</evidence>
<dbReference type="OrthoDB" id="3600104at2"/>
<accession>A0A263D1U2</accession>
<feature type="domain" description="Periplasmic binding protein" evidence="3">
    <location>
        <begin position="52"/>
        <end position="309"/>
    </location>
</feature>
<dbReference type="GO" id="GO:0030288">
    <property type="term" value="C:outer membrane-bounded periplasmic space"/>
    <property type="evidence" value="ECO:0007669"/>
    <property type="project" value="TreeGrafter"/>
</dbReference>
<dbReference type="CDD" id="cd20008">
    <property type="entry name" value="PBP1_ABC_sugar_binding-like"/>
    <property type="match status" value="1"/>
</dbReference>
<dbReference type="Gene3D" id="3.40.50.2300">
    <property type="match status" value="2"/>
</dbReference>
<comment type="subcellular location">
    <subcellularLocation>
        <location evidence="1">Cell envelope</location>
    </subcellularLocation>
</comment>
<dbReference type="GO" id="GO:0030246">
    <property type="term" value="F:carbohydrate binding"/>
    <property type="evidence" value="ECO:0007669"/>
    <property type="project" value="TreeGrafter"/>
</dbReference>
<dbReference type="EMBL" id="NKYE01000008">
    <property type="protein sequence ID" value="OZM72422.1"/>
    <property type="molecule type" value="Genomic_DNA"/>
</dbReference>
<name>A0A263D1U2_9PSEU</name>
<dbReference type="InterPro" id="IPR050555">
    <property type="entry name" value="Bact_Solute-Bind_Prot2"/>
</dbReference>
<dbReference type="Proteomes" id="UP000242444">
    <property type="component" value="Unassembled WGS sequence"/>
</dbReference>
<dbReference type="InterPro" id="IPR028082">
    <property type="entry name" value="Peripla_BP_I"/>
</dbReference>
<dbReference type="InterPro" id="IPR025997">
    <property type="entry name" value="SBP_2_dom"/>
</dbReference>
<proteinExistence type="inferred from homology"/>
<reference evidence="4 5" key="1">
    <citation type="submission" date="2017-07" db="EMBL/GenBank/DDBJ databases">
        <title>Amycolatopsis antarcticus sp. nov., isolated from the surface of an Antarcticus brown macroalga.</title>
        <authorList>
            <person name="Wang J."/>
            <person name="Leiva S."/>
            <person name="Huang J."/>
            <person name="Huang Y."/>
        </authorList>
    </citation>
    <scope>NUCLEOTIDE SEQUENCE [LARGE SCALE GENOMIC DNA]</scope>
    <source>
        <strain evidence="4 5">AU-G6</strain>
    </source>
</reference>